<evidence type="ECO:0000256" key="1">
    <source>
        <dbReference type="SAM" id="MobiDB-lite"/>
    </source>
</evidence>
<proteinExistence type="predicted"/>
<evidence type="ECO:0000313" key="2">
    <source>
        <dbReference type="EMBL" id="GAQ92230.1"/>
    </source>
</evidence>
<gene>
    <name evidence="2" type="ORF">KFL_009510030</name>
</gene>
<feature type="compositionally biased region" description="Basic and acidic residues" evidence="1">
    <location>
        <begin position="331"/>
        <end position="342"/>
    </location>
</feature>
<accession>A0A1Y1IMX2</accession>
<feature type="region of interest" description="Disordered" evidence="1">
    <location>
        <begin position="329"/>
        <end position="352"/>
    </location>
</feature>
<reference evidence="2 3" key="1">
    <citation type="journal article" date="2014" name="Nat. Commun.">
        <title>Klebsormidium flaccidum genome reveals primary factors for plant terrestrial adaptation.</title>
        <authorList>
            <person name="Hori K."/>
            <person name="Maruyama F."/>
            <person name="Fujisawa T."/>
            <person name="Togashi T."/>
            <person name="Yamamoto N."/>
            <person name="Seo M."/>
            <person name="Sato S."/>
            <person name="Yamada T."/>
            <person name="Mori H."/>
            <person name="Tajima N."/>
            <person name="Moriyama T."/>
            <person name="Ikeuchi M."/>
            <person name="Watanabe M."/>
            <person name="Wada H."/>
            <person name="Kobayashi K."/>
            <person name="Saito M."/>
            <person name="Masuda T."/>
            <person name="Sasaki-Sekimoto Y."/>
            <person name="Mashiguchi K."/>
            <person name="Awai K."/>
            <person name="Shimojima M."/>
            <person name="Masuda S."/>
            <person name="Iwai M."/>
            <person name="Nobusawa T."/>
            <person name="Narise T."/>
            <person name="Kondo S."/>
            <person name="Saito H."/>
            <person name="Sato R."/>
            <person name="Murakawa M."/>
            <person name="Ihara Y."/>
            <person name="Oshima-Yamada Y."/>
            <person name="Ohtaka K."/>
            <person name="Satoh M."/>
            <person name="Sonobe K."/>
            <person name="Ishii M."/>
            <person name="Ohtani R."/>
            <person name="Kanamori-Sato M."/>
            <person name="Honoki R."/>
            <person name="Miyazaki D."/>
            <person name="Mochizuki H."/>
            <person name="Umetsu J."/>
            <person name="Higashi K."/>
            <person name="Shibata D."/>
            <person name="Kamiya Y."/>
            <person name="Sato N."/>
            <person name="Nakamura Y."/>
            <person name="Tabata S."/>
            <person name="Ida S."/>
            <person name="Kurokawa K."/>
            <person name="Ohta H."/>
        </authorList>
    </citation>
    <scope>NUCLEOTIDE SEQUENCE [LARGE SCALE GENOMIC DNA]</scope>
    <source>
        <strain evidence="2 3">NIES-2285</strain>
    </source>
</reference>
<sequence>MRRIKEHTDWLLESDNPWFSQRALHNVIRRGGWEVDPANEKQKMRNYLGSIERSAAETQERRGKARKLIQKIDVDTGRNKQSRSLQKTMMQQTGKVQVGVVGGVQNRSDRFAPWESCAPGLDHKGEWAPGERRGNASADTQMGRRGQGSDINSAFSAVGLDGADKTRSLGNFGGSNVSIDYNDPSAMHTGETDRYGGAFGQQTYGNDGKEGVFTFRASSRASFAPASYSQEPDTNLHPPFGMPAGPSHANNTFPAAPRQILGELATNFHSSQPAPPRKALLRKEKPPTLKPGLSGPIEATWPEKDQLIGGEWGSEWASGYEGTEFAGFGRASRDESERKTKESGVGAAQHTRQMAEAVPGLAPGEIGARGAFGTPKWEPRAANHAYGQALDSPPGWRMTSLSEWRPRERTSHASWQPDGYQAGAELRLAFSDGRSFVLVGHSTDDFDPGRHVYGVPSCHVYWAEDRGFEGARSSAQAMHEIGRNIGGSLKRRRDDVDSDEEPRAKRGGDNSGFNNWRIQPRGPVSIRIVGGEGNTANNNYYNNSFYGGRTDVHQTHRSQHPNEAARGDRTSAMMTLPIFERRLWGKCSRKSRPGTGGLRG</sequence>
<evidence type="ECO:0000313" key="3">
    <source>
        <dbReference type="Proteomes" id="UP000054558"/>
    </source>
</evidence>
<name>A0A1Y1IMX2_KLENI</name>
<feature type="region of interest" description="Disordered" evidence="1">
    <location>
        <begin position="122"/>
        <end position="150"/>
    </location>
</feature>
<feature type="region of interest" description="Disordered" evidence="1">
    <location>
        <begin position="270"/>
        <end position="300"/>
    </location>
</feature>
<keyword evidence="3" id="KW-1185">Reference proteome</keyword>
<protein>
    <submittedName>
        <fullName evidence="2">Uncharacterized protein</fullName>
    </submittedName>
</protein>
<feature type="compositionally biased region" description="Basic and acidic residues" evidence="1">
    <location>
        <begin position="122"/>
        <end position="134"/>
    </location>
</feature>
<feature type="region of interest" description="Disordered" evidence="1">
    <location>
        <begin position="484"/>
        <end position="518"/>
    </location>
</feature>
<organism evidence="2 3">
    <name type="scientific">Klebsormidium nitens</name>
    <name type="common">Green alga</name>
    <name type="synonym">Ulothrix nitens</name>
    <dbReference type="NCBI Taxonomy" id="105231"/>
    <lineage>
        <taxon>Eukaryota</taxon>
        <taxon>Viridiplantae</taxon>
        <taxon>Streptophyta</taxon>
        <taxon>Klebsormidiophyceae</taxon>
        <taxon>Klebsormidiales</taxon>
        <taxon>Klebsormidiaceae</taxon>
        <taxon>Klebsormidium</taxon>
    </lineage>
</organism>
<dbReference type="Proteomes" id="UP000054558">
    <property type="component" value="Unassembled WGS sequence"/>
</dbReference>
<dbReference type="EMBL" id="DF237900">
    <property type="protein sequence ID" value="GAQ92230.1"/>
    <property type="molecule type" value="Genomic_DNA"/>
</dbReference>
<dbReference type="AlphaFoldDB" id="A0A1Y1IMX2"/>